<dbReference type="InterPro" id="IPR027417">
    <property type="entry name" value="P-loop_NTPase"/>
</dbReference>
<dbReference type="Gene3D" id="3.40.50.300">
    <property type="entry name" value="P-loop containing nucleotide triphosphate hydrolases"/>
    <property type="match status" value="1"/>
</dbReference>
<dbReference type="GO" id="GO:0005524">
    <property type="term" value="F:ATP binding"/>
    <property type="evidence" value="ECO:0007669"/>
    <property type="project" value="UniProtKB-UniRule"/>
</dbReference>
<dbReference type="CDD" id="cd03225">
    <property type="entry name" value="ABC_cobalt_CbiO_domain1"/>
    <property type="match status" value="1"/>
</dbReference>
<keyword evidence="12" id="KW-0378">Hydrolase</keyword>
<evidence type="ECO:0000313" key="13">
    <source>
        <dbReference type="Proteomes" id="UP000265962"/>
    </source>
</evidence>
<dbReference type="InterPro" id="IPR003593">
    <property type="entry name" value="AAA+_ATPase"/>
</dbReference>
<dbReference type="SMART" id="SM00382">
    <property type="entry name" value="AAA"/>
    <property type="match status" value="1"/>
</dbReference>
<comment type="function">
    <text evidence="9">Probably part of an ABC transporter complex. Responsible for energy coupling to the transport system.</text>
</comment>
<evidence type="ECO:0000256" key="9">
    <source>
        <dbReference type="ARBA" id="ARBA00025157"/>
    </source>
</evidence>
<dbReference type="GO" id="GO:0006824">
    <property type="term" value="P:cobalt ion transport"/>
    <property type="evidence" value="ECO:0007669"/>
    <property type="project" value="InterPro"/>
</dbReference>
<gene>
    <name evidence="12" type="ORF">PROPJV5_1217</name>
</gene>
<feature type="domain" description="ABC transporter" evidence="11">
    <location>
        <begin position="5"/>
        <end position="240"/>
    </location>
</feature>
<dbReference type="GO" id="GO:0043190">
    <property type="term" value="C:ATP-binding cassette (ABC) transporter complex"/>
    <property type="evidence" value="ECO:0007669"/>
    <property type="project" value="TreeGrafter"/>
</dbReference>
<sequence>MTALLEAEHILAGHPGRPQVLDGVDLRIERGTRLALLGANGSGKTTLMSVLAGSLEPASGRVLREGEPLAWSRRALREHRRHVQMVLQDPDAQLFSADVAQDVSFGPMNLGLPAEQVRDRVDEALRLLGADHLAERATHHLSYGERKRVATAGAVAMRPDLLLLDEPTAGLDPAGVRQTREALDRLTAAGTTILMATHDVALALDWADEVAVVHDATVRQGPADELLADAELVARAHLETPWPLALAAALGYRQRPRNLEQAIALLTEPGTH</sequence>
<evidence type="ECO:0000256" key="1">
    <source>
        <dbReference type="ARBA" id="ARBA00004202"/>
    </source>
</evidence>
<keyword evidence="7" id="KW-1278">Translocase</keyword>
<keyword evidence="13" id="KW-1185">Reference proteome</keyword>
<comment type="subcellular location">
    <subcellularLocation>
        <location evidence="1 10">Cell membrane</location>
        <topology evidence="1 10">Peripheral membrane protein</topology>
    </subcellularLocation>
</comment>
<name>A0A375I3I1_9ACTN</name>
<dbReference type="InterPro" id="IPR050095">
    <property type="entry name" value="ECF_ABC_transporter_ATP-bd"/>
</dbReference>
<dbReference type="GO" id="GO:0042626">
    <property type="term" value="F:ATPase-coupled transmembrane transporter activity"/>
    <property type="evidence" value="ECO:0007669"/>
    <property type="project" value="TreeGrafter"/>
</dbReference>
<dbReference type="EMBL" id="OMOH01000004">
    <property type="protein sequence ID" value="SPF68274.1"/>
    <property type="molecule type" value="Genomic_DNA"/>
</dbReference>
<keyword evidence="4 10" id="KW-1003">Cell membrane</keyword>
<dbReference type="InterPro" id="IPR015856">
    <property type="entry name" value="ABC_transpr_CbiO/EcfA_su"/>
</dbReference>
<keyword evidence="3 10" id="KW-0813">Transport</keyword>
<evidence type="ECO:0000256" key="4">
    <source>
        <dbReference type="ARBA" id="ARBA00022475"/>
    </source>
</evidence>
<dbReference type="PROSITE" id="PS50893">
    <property type="entry name" value="ABC_TRANSPORTER_2"/>
    <property type="match status" value="1"/>
</dbReference>
<comment type="function">
    <text evidence="10">Part of an ABC transporter complex. Responsible for energy coupling to the transport system.</text>
</comment>
<dbReference type="InterPro" id="IPR003439">
    <property type="entry name" value="ABC_transporter-like_ATP-bd"/>
</dbReference>
<reference evidence="13" key="1">
    <citation type="submission" date="2018-02" db="EMBL/GenBank/DDBJ databases">
        <authorList>
            <person name="Hornung B."/>
        </authorList>
    </citation>
    <scope>NUCLEOTIDE SEQUENCE [LARGE SCALE GENOMIC DNA]</scope>
</reference>
<accession>A0A375I3I1</accession>
<dbReference type="Pfam" id="PF00005">
    <property type="entry name" value="ABC_tran"/>
    <property type="match status" value="1"/>
</dbReference>
<organism evidence="12 13">
    <name type="scientific">Propionibacterium ruminifibrarum</name>
    <dbReference type="NCBI Taxonomy" id="1962131"/>
    <lineage>
        <taxon>Bacteria</taxon>
        <taxon>Bacillati</taxon>
        <taxon>Actinomycetota</taxon>
        <taxon>Actinomycetes</taxon>
        <taxon>Propionibacteriales</taxon>
        <taxon>Propionibacteriaceae</taxon>
        <taxon>Propionibacterium</taxon>
    </lineage>
</organism>
<keyword evidence="8 10" id="KW-0472">Membrane</keyword>
<dbReference type="GO" id="GO:0016887">
    <property type="term" value="F:ATP hydrolysis activity"/>
    <property type="evidence" value="ECO:0007669"/>
    <property type="project" value="InterPro"/>
</dbReference>
<dbReference type="PANTHER" id="PTHR43553:SF24">
    <property type="entry name" value="ENERGY-COUPLING FACTOR TRANSPORTER ATP-BINDING PROTEIN ECFA1"/>
    <property type="match status" value="1"/>
</dbReference>
<evidence type="ECO:0000256" key="10">
    <source>
        <dbReference type="RuleBase" id="RU364103"/>
    </source>
</evidence>
<keyword evidence="6 10" id="KW-0067">ATP-binding</keyword>
<dbReference type="NCBIfam" id="TIGR01166">
    <property type="entry name" value="cbiO"/>
    <property type="match status" value="1"/>
</dbReference>
<keyword evidence="5 10" id="KW-0547">Nucleotide-binding</keyword>
<evidence type="ECO:0000256" key="2">
    <source>
        <dbReference type="ARBA" id="ARBA00005417"/>
    </source>
</evidence>
<evidence type="ECO:0000259" key="11">
    <source>
        <dbReference type="PROSITE" id="PS50893"/>
    </source>
</evidence>
<evidence type="ECO:0000256" key="7">
    <source>
        <dbReference type="ARBA" id="ARBA00022967"/>
    </source>
</evidence>
<dbReference type="FunFam" id="3.40.50.300:FF:000224">
    <property type="entry name" value="Energy-coupling factor transporter ATP-binding protein EcfA"/>
    <property type="match status" value="1"/>
</dbReference>
<protein>
    <recommendedName>
        <fullName evidence="10">ABC transporter ATP-binding protein</fullName>
    </recommendedName>
</protein>
<dbReference type="Proteomes" id="UP000265962">
    <property type="component" value="Unassembled WGS sequence"/>
</dbReference>
<dbReference type="PANTHER" id="PTHR43553">
    <property type="entry name" value="HEAVY METAL TRANSPORTER"/>
    <property type="match status" value="1"/>
</dbReference>
<proteinExistence type="inferred from homology"/>
<dbReference type="InterPro" id="IPR005876">
    <property type="entry name" value="Co_trans_ATP-bd"/>
</dbReference>
<evidence type="ECO:0000256" key="5">
    <source>
        <dbReference type="ARBA" id="ARBA00022741"/>
    </source>
</evidence>
<dbReference type="AlphaFoldDB" id="A0A375I3I1"/>
<dbReference type="RefSeq" id="WP_220474357.1">
    <property type="nucleotide sequence ID" value="NZ_OMOH01000004.1"/>
</dbReference>
<comment type="similarity">
    <text evidence="2 10">Belongs to the ABC transporter superfamily.</text>
</comment>
<evidence type="ECO:0000256" key="6">
    <source>
        <dbReference type="ARBA" id="ARBA00022840"/>
    </source>
</evidence>
<dbReference type="SUPFAM" id="SSF52540">
    <property type="entry name" value="P-loop containing nucleoside triphosphate hydrolases"/>
    <property type="match status" value="1"/>
</dbReference>
<evidence type="ECO:0000256" key="3">
    <source>
        <dbReference type="ARBA" id="ARBA00022448"/>
    </source>
</evidence>
<evidence type="ECO:0000256" key="8">
    <source>
        <dbReference type="ARBA" id="ARBA00023136"/>
    </source>
</evidence>
<evidence type="ECO:0000313" key="12">
    <source>
        <dbReference type="EMBL" id="SPF68274.1"/>
    </source>
</evidence>